<name>A0A2N1UN53_9BACT</name>
<accession>A0A2N1UN53</accession>
<proteinExistence type="predicted"/>
<evidence type="ECO:0000313" key="1">
    <source>
        <dbReference type="EMBL" id="PKL72235.1"/>
    </source>
</evidence>
<evidence type="ECO:0000313" key="2">
    <source>
        <dbReference type="Proteomes" id="UP000233414"/>
    </source>
</evidence>
<dbReference type="AlphaFoldDB" id="A0A2N1UN53"/>
<gene>
    <name evidence="1" type="ORF">CVV26_02485</name>
</gene>
<organism evidence="1 2">
    <name type="scientific">Candidatus Kuenenbacteria bacterium HGW-Kuenenbacteria-1</name>
    <dbReference type="NCBI Taxonomy" id="2013812"/>
    <lineage>
        <taxon>Bacteria</taxon>
        <taxon>Candidatus Kueneniibacteriota</taxon>
    </lineage>
</organism>
<dbReference type="EMBL" id="PGYQ01000011">
    <property type="protein sequence ID" value="PKL72235.1"/>
    <property type="molecule type" value="Genomic_DNA"/>
</dbReference>
<dbReference type="Proteomes" id="UP000233414">
    <property type="component" value="Unassembled WGS sequence"/>
</dbReference>
<protein>
    <submittedName>
        <fullName evidence="1">Uncharacterized protein</fullName>
    </submittedName>
</protein>
<sequence>MSIKHKQLAGGRWNKLTFFEQMANIGSEVERTIKWKEKCNIDYSQQAFERALELLSFTIDDQKNKKRLKELVRVYECLVDYFVFENQYGSSDKLWQNYFFVFNWAARKEKICV</sequence>
<reference evidence="1 2" key="1">
    <citation type="journal article" date="2017" name="ISME J.">
        <title>Potential for microbial H2 and metal transformations associated with novel bacteria and archaea in deep terrestrial subsurface sediments.</title>
        <authorList>
            <person name="Hernsdorf A.W."/>
            <person name="Amano Y."/>
            <person name="Miyakawa K."/>
            <person name="Ise K."/>
            <person name="Suzuki Y."/>
            <person name="Anantharaman K."/>
            <person name="Probst A."/>
            <person name="Burstein D."/>
            <person name="Thomas B.C."/>
            <person name="Banfield J.F."/>
        </authorList>
    </citation>
    <scope>NUCLEOTIDE SEQUENCE [LARGE SCALE GENOMIC DNA]</scope>
    <source>
        <strain evidence="1">HGW-Kuenenbacteria-1</strain>
    </source>
</reference>
<comment type="caution">
    <text evidence="1">The sequence shown here is derived from an EMBL/GenBank/DDBJ whole genome shotgun (WGS) entry which is preliminary data.</text>
</comment>